<keyword evidence="2" id="KW-1185">Reference proteome</keyword>
<proteinExistence type="predicted"/>
<name>A0ACD5U051_AVESA</name>
<protein>
    <submittedName>
        <fullName evidence="1">Uncharacterized protein</fullName>
    </submittedName>
</protein>
<reference evidence="1" key="2">
    <citation type="submission" date="2025-09" db="UniProtKB">
        <authorList>
            <consortium name="EnsemblPlants"/>
        </authorList>
    </citation>
    <scope>IDENTIFICATION</scope>
</reference>
<evidence type="ECO:0000313" key="1">
    <source>
        <dbReference type="EnsemblPlants" id="AVESA.00010b.r2.1DG0157930.1.CDS.1"/>
    </source>
</evidence>
<evidence type="ECO:0000313" key="2">
    <source>
        <dbReference type="Proteomes" id="UP001732700"/>
    </source>
</evidence>
<accession>A0ACD5U051</accession>
<organism evidence="1 2">
    <name type="scientific">Avena sativa</name>
    <name type="common">Oat</name>
    <dbReference type="NCBI Taxonomy" id="4498"/>
    <lineage>
        <taxon>Eukaryota</taxon>
        <taxon>Viridiplantae</taxon>
        <taxon>Streptophyta</taxon>
        <taxon>Embryophyta</taxon>
        <taxon>Tracheophyta</taxon>
        <taxon>Spermatophyta</taxon>
        <taxon>Magnoliopsida</taxon>
        <taxon>Liliopsida</taxon>
        <taxon>Poales</taxon>
        <taxon>Poaceae</taxon>
        <taxon>BOP clade</taxon>
        <taxon>Pooideae</taxon>
        <taxon>Poodae</taxon>
        <taxon>Poeae</taxon>
        <taxon>Poeae Chloroplast Group 1 (Aveneae type)</taxon>
        <taxon>Aveninae</taxon>
        <taxon>Avena</taxon>
    </lineage>
</organism>
<sequence>MDAFGWSTQLPGPPAPSDDSLLAAFLGASSFAELHCGGGAGQGTVISSDAYGGALGLPPCQSDMSLLRCQNGATLPGRVDASSDVFLDSVGLLPAIDGFAFPNVPVELAQADGSNTAFSGYSTTTGGGGGGGNISSGESNTYGGGDTEVASSPCAVSRPVLPQPRTALPPTKRNKIPDKYPATAKATAATRTSTTSITFGQSGGGGVRHGYEPDTEAIAQVKEMIYRAAAMRPVSLGRGPGEASTPAEPSSSKPRRRKNVRISSDPQTVAARLRRERVSERLRALQRLVPGGSKMDTASMLDEAASYLRFLKSQVAALETLGGGNGGARGVDDDGRYASPLQRYAGRNFGLSSRGGGGGAGGATVLAFGRDGGVAGYVKSNRNMQL</sequence>
<dbReference type="EnsemblPlants" id="AVESA.00010b.r2.1DG0157930.1">
    <property type="protein sequence ID" value="AVESA.00010b.r2.1DG0157930.1.CDS.1"/>
    <property type="gene ID" value="AVESA.00010b.r2.1DG0157930"/>
</dbReference>
<reference evidence="1" key="1">
    <citation type="submission" date="2021-05" db="EMBL/GenBank/DDBJ databases">
        <authorList>
            <person name="Scholz U."/>
            <person name="Mascher M."/>
            <person name="Fiebig A."/>
        </authorList>
    </citation>
    <scope>NUCLEOTIDE SEQUENCE [LARGE SCALE GENOMIC DNA]</scope>
</reference>
<dbReference type="Proteomes" id="UP001732700">
    <property type="component" value="Chromosome 1D"/>
</dbReference>